<dbReference type="AlphaFoldDB" id="A0AA37VGC7"/>
<evidence type="ECO:0000313" key="1">
    <source>
        <dbReference type="EMBL" id="GLC28304.1"/>
    </source>
</evidence>
<comment type="caution">
    <text evidence="1">The sequence shown here is derived from an EMBL/GenBank/DDBJ whole genome shotgun (WGS) entry which is preliminary data.</text>
</comment>
<keyword evidence="2" id="KW-1185">Reference proteome</keyword>
<dbReference type="Proteomes" id="UP001161325">
    <property type="component" value="Unassembled WGS sequence"/>
</dbReference>
<proteinExistence type="predicted"/>
<name>A0AA37VGC7_9BACT</name>
<evidence type="ECO:0000313" key="2">
    <source>
        <dbReference type="Proteomes" id="UP001161325"/>
    </source>
</evidence>
<protein>
    <submittedName>
        <fullName evidence="1">Uncharacterized protein</fullName>
    </submittedName>
</protein>
<reference evidence="1" key="1">
    <citation type="submission" date="2022-08" db="EMBL/GenBank/DDBJ databases">
        <title>Draft genome sequencing of Roseisolibacter agri AW1220.</title>
        <authorList>
            <person name="Tobiishi Y."/>
            <person name="Tonouchi A."/>
        </authorList>
    </citation>
    <scope>NUCLEOTIDE SEQUENCE</scope>
    <source>
        <strain evidence="1">AW1220</strain>
    </source>
</reference>
<accession>A0AA37VGC7</accession>
<dbReference type="RefSeq" id="WP_284352701.1">
    <property type="nucleotide sequence ID" value="NZ_BRXS01000008.1"/>
</dbReference>
<gene>
    <name evidence="1" type="ORF">rosag_48170</name>
</gene>
<sequence length="361" mass="37876">MEPLVDPLVYSYDRASSVVAEFEQFLRALGIASAPGSPLDHAMLVAHEIADQLRGRPPADLLLPDARDQYARLIGVAEFAGAVLAVRSHPDARQLTAHLRLLAEASGLRAGPDPLQTTAAPATDRNANKLFELLIACFAMRCGTDVALDAPDASEGDNPDVLVTVAGRRWGFACKALHSTAPQSVIKNVQKGLDQIDASPADVGVVLVSPRNVLDRAALWPTAPAGTPEAYPPRPPALDGAGPAVGAAAGTELEARAEQFPVAFPNEQPAVAAMVRQVDALTTAVVTEVGEDAMRELFDRPKAVGGFAYFLHGVTGVLTDRGPSPTSLKFFRFPPLGLPAPAGGPDVLACLNDAAHHVLRV</sequence>
<organism evidence="1 2">
    <name type="scientific">Roseisolibacter agri</name>
    <dbReference type="NCBI Taxonomy" id="2014610"/>
    <lineage>
        <taxon>Bacteria</taxon>
        <taxon>Pseudomonadati</taxon>
        <taxon>Gemmatimonadota</taxon>
        <taxon>Gemmatimonadia</taxon>
        <taxon>Gemmatimonadales</taxon>
        <taxon>Gemmatimonadaceae</taxon>
        <taxon>Roseisolibacter</taxon>
    </lineage>
</organism>
<dbReference type="EMBL" id="BRXS01000008">
    <property type="protein sequence ID" value="GLC28304.1"/>
    <property type="molecule type" value="Genomic_DNA"/>
</dbReference>